<keyword evidence="8" id="KW-1185">Reference proteome</keyword>
<dbReference type="GO" id="GO:0005739">
    <property type="term" value="C:mitochondrion"/>
    <property type="evidence" value="ECO:0007669"/>
    <property type="project" value="TreeGrafter"/>
</dbReference>
<keyword evidence="2" id="KW-0489">Methyltransferase</keyword>
<proteinExistence type="inferred from homology"/>
<dbReference type="InterPro" id="IPR029063">
    <property type="entry name" value="SAM-dependent_MTases_sf"/>
</dbReference>
<evidence type="ECO:0000313" key="8">
    <source>
        <dbReference type="Proteomes" id="UP000030744"/>
    </source>
</evidence>
<dbReference type="SUPFAM" id="SSF53335">
    <property type="entry name" value="S-adenosyl-L-methionine-dependent methyltransferases"/>
    <property type="match status" value="1"/>
</dbReference>
<protein>
    <recommendedName>
        <fullName evidence="6">Methyltransferase domain-containing protein</fullName>
    </recommendedName>
</protein>
<dbReference type="InterPro" id="IPR041698">
    <property type="entry name" value="Methyltransf_25"/>
</dbReference>
<comment type="similarity">
    <text evidence="1">Belongs to the ANT/ATPSC lysine N-methyltransferase family.</text>
</comment>
<evidence type="ECO:0000256" key="5">
    <source>
        <dbReference type="SAM" id="MobiDB-lite"/>
    </source>
</evidence>
<dbReference type="CDD" id="cd02440">
    <property type="entry name" value="AdoMet_MTases"/>
    <property type="match status" value="1"/>
</dbReference>
<dbReference type="GeneID" id="25380221"/>
<dbReference type="PANTHER" id="PTHR13610">
    <property type="entry name" value="METHYLTRANSFERASE DOMAIN-CONTAINING PROTEIN"/>
    <property type="match status" value="1"/>
</dbReference>
<gene>
    <name evidence="7" type="ORF">EMH_0055680</name>
</gene>
<reference evidence="7" key="1">
    <citation type="submission" date="2013-10" db="EMBL/GenBank/DDBJ databases">
        <title>Genomic analysis of the causative agents of coccidiosis in chickens.</title>
        <authorList>
            <person name="Reid A.J."/>
            <person name="Blake D."/>
            <person name="Billington K."/>
            <person name="Browne H."/>
            <person name="Dunn M."/>
            <person name="Hung S."/>
            <person name="Kawahara F."/>
            <person name="Miranda-Saavedra D."/>
            <person name="Mourier T."/>
            <person name="Nagra H."/>
            <person name="Otto T.D."/>
            <person name="Rawlings N."/>
            <person name="Sanchez A."/>
            <person name="Sanders M."/>
            <person name="Subramaniam C."/>
            <person name="Tay Y."/>
            <person name="Dear P."/>
            <person name="Doerig C."/>
            <person name="Gruber A."/>
            <person name="Parkinson J."/>
            <person name="Shirley M."/>
            <person name="Wan K.L."/>
            <person name="Berriman M."/>
            <person name="Tomley F."/>
            <person name="Pain A."/>
        </authorList>
    </citation>
    <scope>NUCLEOTIDE SEQUENCE [LARGE SCALE GENOMIC DNA]</scope>
    <source>
        <strain evidence="7">Houghton</strain>
    </source>
</reference>
<dbReference type="EMBL" id="HG685565">
    <property type="protein sequence ID" value="CDJ33700.1"/>
    <property type="molecule type" value="Genomic_DNA"/>
</dbReference>
<dbReference type="GO" id="GO:0016279">
    <property type="term" value="F:protein-lysine N-methyltransferase activity"/>
    <property type="evidence" value="ECO:0007669"/>
    <property type="project" value="InterPro"/>
</dbReference>
<evidence type="ECO:0000256" key="3">
    <source>
        <dbReference type="ARBA" id="ARBA00022679"/>
    </source>
</evidence>
<feature type="domain" description="Methyltransferase" evidence="6">
    <location>
        <begin position="62"/>
        <end position="131"/>
    </location>
</feature>
<dbReference type="GO" id="GO:1905706">
    <property type="term" value="P:regulation of mitochondrial ATP synthesis coupled proton transport"/>
    <property type="evidence" value="ECO:0007669"/>
    <property type="project" value="TreeGrafter"/>
</dbReference>
<dbReference type="Gene3D" id="3.40.50.150">
    <property type="entry name" value="Vaccinia Virus protein VP39"/>
    <property type="match status" value="1"/>
</dbReference>
<evidence type="ECO:0000313" key="7">
    <source>
        <dbReference type="EMBL" id="CDJ33700.1"/>
    </source>
</evidence>
<keyword evidence="3" id="KW-0808">Transferase</keyword>
<dbReference type="Proteomes" id="UP000030744">
    <property type="component" value="Unassembled WGS sequence"/>
</dbReference>
<dbReference type="VEuPathDB" id="ToxoDB:EMH_0055680"/>
<accession>U6K6R3</accession>
<dbReference type="Pfam" id="PF13649">
    <property type="entry name" value="Methyltransf_25"/>
    <property type="match status" value="1"/>
</dbReference>
<dbReference type="OrthoDB" id="66144at2759"/>
<dbReference type="GO" id="GO:0032259">
    <property type="term" value="P:methylation"/>
    <property type="evidence" value="ECO:0007669"/>
    <property type="project" value="UniProtKB-KW"/>
</dbReference>
<evidence type="ECO:0000256" key="2">
    <source>
        <dbReference type="ARBA" id="ARBA00022603"/>
    </source>
</evidence>
<dbReference type="InterPro" id="IPR026170">
    <property type="entry name" value="FAM173A/B"/>
</dbReference>
<name>U6K6R3_9EIME</name>
<organism evidence="7 8">
    <name type="scientific">Eimeria mitis</name>
    <dbReference type="NCBI Taxonomy" id="44415"/>
    <lineage>
        <taxon>Eukaryota</taxon>
        <taxon>Sar</taxon>
        <taxon>Alveolata</taxon>
        <taxon>Apicomplexa</taxon>
        <taxon>Conoidasida</taxon>
        <taxon>Coccidia</taxon>
        <taxon>Eucoccidiorida</taxon>
        <taxon>Eimeriorina</taxon>
        <taxon>Eimeriidae</taxon>
        <taxon>Eimeria</taxon>
    </lineage>
</organism>
<dbReference type="AlphaFoldDB" id="U6K6R3"/>
<evidence type="ECO:0000256" key="4">
    <source>
        <dbReference type="ARBA" id="ARBA00022691"/>
    </source>
</evidence>
<feature type="region of interest" description="Disordered" evidence="5">
    <location>
        <begin position="1"/>
        <end position="25"/>
    </location>
</feature>
<sequence length="195" mass="21643">MTSLPVNAAKKATREGTAAPVPFSYSDDEDEDGWMPFRRSAPDTEKIRVIVEAIRLAEEDVVYDLGCGDGRFIIECCRLTNCSGVGVELDESLLEKATRNASRAPNIRAKFLQRDFVAPGLDLAEATVIFLYLLPEALDMLLPRLRELARTSSALRCIVTLRWALPGVSPSIDNAEMNFFVYRAEDLRSKTESPA</sequence>
<keyword evidence="4" id="KW-0949">S-adenosyl-L-methionine</keyword>
<dbReference type="PANTHER" id="PTHR13610:SF11">
    <property type="entry name" value="METHYLTRANSFERASE DOMAIN-CONTAINING PROTEIN"/>
    <property type="match status" value="1"/>
</dbReference>
<evidence type="ECO:0000256" key="1">
    <source>
        <dbReference type="ARBA" id="ARBA00010633"/>
    </source>
</evidence>
<evidence type="ECO:0000259" key="6">
    <source>
        <dbReference type="Pfam" id="PF13649"/>
    </source>
</evidence>
<dbReference type="RefSeq" id="XP_013356263.1">
    <property type="nucleotide sequence ID" value="XM_013500809.1"/>
</dbReference>
<reference evidence="7" key="2">
    <citation type="submission" date="2013-10" db="EMBL/GenBank/DDBJ databases">
        <authorList>
            <person name="Aslett M."/>
        </authorList>
    </citation>
    <scope>NUCLEOTIDE SEQUENCE [LARGE SCALE GENOMIC DNA]</scope>
    <source>
        <strain evidence="7">Houghton</strain>
    </source>
</reference>